<reference evidence="3" key="1">
    <citation type="submission" date="2018-01" db="EMBL/GenBank/DDBJ databases">
        <authorList>
            <person name="Kerou L M."/>
        </authorList>
    </citation>
    <scope>NUCLEOTIDE SEQUENCE [LARGE SCALE GENOMIC DNA]</scope>
    <source>
        <strain evidence="3">SCU2</strain>
    </source>
</reference>
<sequence length="63" mass="6507">MNDDTVADVDVAGDDNNSNGDEVENIFCDICGNVIEACSCVCPYCGEREGCSCCLFDATTGGG</sequence>
<organism evidence="2 3">
    <name type="scientific">Candidatus Nitrosocaldus cavascurensis</name>
    <dbReference type="NCBI Taxonomy" id="2058097"/>
    <lineage>
        <taxon>Archaea</taxon>
        <taxon>Nitrososphaerota</taxon>
        <taxon>Nitrososphaeria</taxon>
        <taxon>Candidatus Nitrosocaldales</taxon>
        <taxon>Candidatus Nitrosocaldaceae</taxon>
        <taxon>Candidatus Nitrosocaldus</taxon>
    </lineage>
</organism>
<feature type="region of interest" description="Disordered" evidence="1">
    <location>
        <begin position="1"/>
        <end position="22"/>
    </location>
</feature>
<dbReference type="Proteomes" id="UP000236248">
    <property type="component" value="Chromosome NCAV"/>
</dbReference>
<dbReference type="EMBL" id="LT981265">
    <property type="protein sequence ID" value="SPC33450.1"/>
    <property type="molecule type" value="Genomic_DNA"/>
</dbReference>
<name>A0A2K5AP90_9ARCH</name>
<evidence type="ECO:0000256" key="1">
    <source>
        <dbReference type="SAM" id="MobiDB-lite"/>
    </source>
</evidence>
<dbReference type="GeneID" id="41594355"/>
<keyword evidence="3" id="KW-1185">Reference proteome</keyword>
<dbReference type="RefSeq" id="WP_103287729.1">
    <property type="nucleotide sequence ID" value="NZ_LT981265.1"/>
</dbReference>
<dbReference type="AlphaFoldDB" id="A0A2K5AP90"/>
<accession>A0A2K5AP90</accession>
<dbReference type="KEGG" id="ncv:NCAV_0253"/>
<protein>
    <submittedName>
        <fullName evidence="2">Uncharacterized protein</fullName>
    </submittedName>
</protein>
<evidence type="ECO:0000313" key="2">
    <source>
        <dbReference type="EMBL" id="SPC33450.1"/>
    </source>
</evidence>
<proteinExistence type="predicted"/>
<gene>
    <name evidence="2" type="ORF">NCAV_0253</name>
</gene>
<evidence type="ECO:0000313" key="3">
    <source>
        <dbReference type="Proteomes" id="UP000236248"/>
    </source>
</evidence>
<feature type="compositionally biased region" description="Acidic residues" evidence="1">
    <location>
        <begin position="1"/>
        <end position="13"/>
    </location>
</feature>